<gene>
    <name evidence="1" type="ORF">N7515_001095</name>
</gene>
<dbReference type="EMBL" id="JAPQKL010000001">
    <property type="protein sequence ID" value="KAJ5146531.1"/>
    <property type="molecule type" value="Genomic_DNA"/>
</dbReference>
<dbReference type="AlphaFoldDB" id="A0A9W9LC29"/>
<comment type="caution">
    <text evidence="1">The sequence shown here is derived from an EMBL/GenBank/DDBJ whole genome shotgun (WGS) entry which is preliminary data.</text>
</comment>
<proteinExistence type="predicted"/>
<keyword evidence="2" id="KW-1185">Reference proteome</keyword>
<dbReference type="GeneID" id="81401009"/>
<reference evidence="1" key="2">
    <citation type="journal article" date="2023" name="IMA Fungus">
        <title>Comparative genomic study of the Penicillium genus elucidates a diverse pangenome and 15 lateral gene transfer events.</title>
        <authorList>
            <person name="Petersen C."/>
            <person name="Sorensen T."/>
            <person name="Nielsen M.R."/>
            <person name="Sondergaard T.E."/>
            <person name="Sorensen J.L."/>
            <person name="Fitzpatrick D.A."/>
            <person name="Frisvad J.C."/>
            <person name="Nielsen K.L."/>
        </authorList>
    </citation>
    <scope>NUCLEOTIDE SEQUENCE</scope>
    <source>
        <strain evidence="1">IBT 22155</strain>
    </source>
</reference>
<accession>A0A9W9LC29</accession>
<reference evidence="1" key="1">
    <citation type="submission" date="2022-11" db="EMBL/GenBank/DDBJ databases">
        <authorList>
            <person name="Petersen C."/>
        </authorList>
    </citation>
    <scope>NUCLEOTIDE SEQUENCE</scope>
    <source>
        <strain evidence="1">IBT 22155</strain>
    </source>
</reference>
<evidence type="ECO:0000313" key="2">
    <source>
        <dbReference type="Proteomes" id="UP001149079"/>
    </source>
</evidence>
<evidence type="ECO:0000313" key="1">
    <source>
        <dbReference type="EMBL" id="KAJ5146531.1"/>
    </source>
</evidence>
<sequence length="82" mass="9246">MTAGPNWEVETSDDLPATYANESRKIRSIMKSDLEAKAPSVVHSLANDDSSPVQWKWDGPRRVRDVMANSPASILDWYSFHL</sequence>
<dbReference type="RefSeq" id="XP_056527005.1">
    <property type="nucleotide sequence ID" value="XM_056661839.1"/>
</dbReference>
<dbReference type="Proteomes" id="UP001149079">
    <property type="component" value="Unassembled WGS sequence"/>
</dbReference>
<protein>
    <submittedName>
        <fullName evidence="1">Uncharacterized protein</fullName>
    </submittedName>
</protein>
<organism evidence="1 2">
    <name type="scientific">Penicillium bovifimosum</name>
    <dbReference type="NCBI Taxonomy" id="126998"/>
    <lineage>
        <taxon>Eukaryota</taxon>
        <taxon>Fungi</taxon>
        <taxon>Dikarya</taxon>
        <taxon>Ascomycota</taxon>
        <taxon>Pezizomycotina</taxon>
        <taxon>Eurotiomycetes</taxon>
        <taxon>Eurotiomycetidae</taxon>
        <taxon>Eurotiales</taxon>
        <taxon>Aspergillaceae</taxon>
        <taxon>Penicillium</taxon>
    </lineage>
</organism>
<name>A0A9W9LC29_9EURO</name>